<keyword evidence="3" id="KW-0227">DNA damage</keyword>
<keyword evidence="6" id="KW-0238">DNA-binding</keyword>
<dbReference type="InterPro" id="IPR036590">
    <property type="entry name" value="SRAP-like"/>
</dbReference>
<dbReference type="GO" id="GO:0008233">
    <property type="term" value="F:peptidase activity"/>
    <property type="evidence" value="ECO:0007669"/>
    <property type="project" value="UniProtKB-KW"/>
</dbReference>
<dbReference type="RefSeq" id="WP_026800069.1">
    <property type="nucleotide sequence ID" value="NZ_AVPE01000004.1"/>
</dbReference>
<reference evidence="9 10" key="1">
    <citation type="submission" date="2013-08" db="EMBL/GenBank/DDBJ databases">
        <authorList>
            <person name="Huang J."/>
            <person name="Wang G."/>
        </authorList>
    </citation>
    <scope>NUCLEOTIDE SEQUENCE [LARGE SCALE GENOMIC DNA]</scope>
    <source>
        <strain evidence="9 10">JSM 076056</strain>
    </source>
</reference>
<dbReference type="GO" id="GO:0003697">
    <property type="term" value="F:single-stranded DNA binding"/>
    <property type="evidence" value="ECO:0007669"/>
    <property type="project" value="InterPro"/>
</dbReference>
<dbReference type="AlphaFoldDB" id="A0A0A5IB11"/>
<dbReference type="SUPFAM" id="SSF143081">
    <property type="entry name" value="BB1717-like"/>
    <property type="match status" value="1"/>
</dbReference>
<comment type="caution">
    <text evidence="9">The sequence shown here is derived from an EMBL/GenBank/DDBJ whole genome shotgun (WGS) entry which is preliminary data.</text>
</comment>
<evidence type="ECO:0000256" key="3">
    <source>
        <dbReference type="ARBA" id="ARBA00022763"/>
    </source>
</evidence>
<keyword evidence="2 8" id="KW-0645">Protease</keyword>
<dbReference type="GO" id="GO:0016829">
    <property type="term" value="F:lyase activity"/>
    <property type="evidence" value="ECO:0007669"/>
    <property type="project" value="UniProtKB-KW"/>
</dbReference>
<dbReference type="GO" id="GO:0106300">
    <property type="term" value="P:protein-DNA covalent cross-linking repair"/>
    <property type="evidence" value="ECO:0007669"/>
    <property type="project" value="InterPro"/>
</dbReference>
<evidence type="ECO:0000313" key="10">
    <source>
        <dbReference type="Proteomes" id="UP000030528"/>
    </source>
</evidence>
<evidence type="ECO:0000256" key="5">
    <source>
        <dbReference type="ARBA" id="ARBA00023124"/>
    </source>
</evidence>
<comment type="similarity">
    <text evidence="1 8">Belongs to the SOS response-associated peptidase family.</text>
</comment>
<evidence type="ECO:0000256" key="2">
    <source>
        <dbReference type="ARBA" id="ARBA00022670"/>
    </source>
</evidence>
<evidence type="ECO:0000256" key="6">
    <source>
        <dbReference type="ARBA" id="ARBA00023125"/>
    </source>
</evidence>
<organism evidence="9 10">
    <name type="scientific">Pontibacillus halophilus JSM 076056 = DSM 19796</name>
    <dbReference type="NCBI Taxonomy" id="1385510"/>
    <lineage>
        <taxon>Bacteria</taxon>
        <taxon>Bacillati</taxon>
        <taxon>Bacillota</taxon>
        <taxon>Bacilli</taxon>
        <taxon>Bacillales</taxon>
        <taxon>Bacillaceae</taxon>
        <taxon>Pontibacillus</taxon>
    </lineage>
</organism>
<evidence type="ECO:0000256" key="8">
    <source>
        <dbReference type="RuleBase" id="RU364100"/>
    </source>
</evidence>
<evidence type="ECO:0000256" key="7">
    <source>
        <dbReference type="ARBA" id="ARBA00023239"/>
    </source>
</evidence>
<keyword evidence="10" id="KW-1185">Reference proteome</keyword>
<dbReference type="PANTHER" id="PTHR13604:SF0">
    <property type="entry name" value="ABASIC SITE PROCESSING PROTEIN HMCES"/>
    <property type="match status" value="1"/>
</dbReference>
<name>A0A0A5IB11_9BACI</name>
<keyword evidence="7" id="KW-0456">Lyase</keyword>
<evidence type="ECO:0000256" key="1">
    <source>
        <dbReference type="ARBA" id="ARBA00008136"/>
    </source>
</evidence>
<dbReference type="EMBL" id="AVPE01000004">
    <property type="protein sequence ID" value="KGX92992.1"/>
    <property type="molecule type" value="Genomic_DNA"/>
</dbReference>
<dbReference type="PANTHER" id="PTHR13604">
    <property type="entry name" value="DC12-RELATED"/>
    <property type="match status" value="1"/>
</dbReference>
<dbReference type="Proteomes" id="UP000030528">
    <property type="component" value="Unassembled WGS sequence"/>
</dbReference>
<dbReference type="InterPro" id="IPR003738">
    <property type="entry name" value="SRAP"/>
</dbReference>
<proteinExistence type="inferred from homology"/>
<dbReference type="Pfam" id="PF02586">
    <property type="entry name" value="SRAP"/>
    <property type="match status" value="1"/>
</dbReference>
<keyword evidence="4 8" id="KW-0378">Hydrolase</keyword>
<evidence type="ECO:0000313" key="9">
    <source>
        <dbReference type="EMBL" id="KGX92992.1"/>
    </source>
</evidence>
<dbReference type="STRING" id="1385510.GCA_000425205_01644"/>
<dbReference type="EC" id="3.4.-.-" evidence="8"/>
<gene>
    <name evidence="9" type="ORF">N781_14060</name>
</gene>
<keyword evidence="5" id="KW-0190">Covalent protein-DNA linkage</keyword>
<dbReference type="GO" id="GO:0006508">
    <property type="term" value="P:proteolysis"/>
    <property type="evidence" value="ECO:0007669"/>
    <property type="project" value="UniProtKB-KW"/>
</dbReference>
<dbReference type="OrthoDB" id="9782620at2"/>
<sequence>MCGRFTFTIQPEDVLTHFHIEQELEGGSPRYNIAPGQQVLSVVHDGENNRAGYLKWGLVPVWAKDPSIGYKMINARSETAHEKPSFKRLMERKRCIIVADSFFEWKEENGRKQPYRIYAPKQSFFSFAGLWDRWRDGDEDLVTCTILTREANPFMESLHHRMPIILPEEQEQWWIQSETRNAKQVHDALRQFSPPELEAYPVHSMVNSAKNDGPGCVEKVSVE</sequence>
<accession>A0A0A5IB11</accession>
<dbReference type="eggNOG" id="COG2135">
    <property type="taxonomic scope" value="Bacteria"/>
</dbReference>
<protein>
    <recommendedName>
        <fullName evidence="8">Abasic site processing protein</fullName>
        <ecNumber evidence="8">3.4.-.-</ecNumber>
    </recommendedName>
</protein>
<dbReference type="Gene3D" id="3.90.1680.10">
    <property type="entry name" value="SOS response associated peptidase-like"/>
    <property type="match status" value="1"/>
</dbReference>
<evidence type="ECO:0000256" key="4">
    <source>
        <dbReference type="ARBA" id="ARBA00022801"/>
    </source>
</evidence>